<keyword evidence="5 7" id="KW-0862">Zinc</keyword>
<keyword evidence="10" id="KW-1185">Reference proteome</keyword>
<dbReference type="AlphaFoldDB" id="A0A835CR26"/>
<dbReference type="InterPro" id="IPR024077">
    <property type="entry name" value="Neurolysin/TOP_dom2"/>
</dbReference>
<dbReference type="GO" id="GO:0006508">
    <property type="term" value="P:proteolysis"/>
    <property type="evidence" value="ECO:0007669"/>
    <property type="project" value="UniProtKB-KW"/>
</dbReference>
<proteinExistence type="inferred from homology"/>
<evidence type="ECO:0000256" key="2">
    <source>
        <dbReference type="ARBA" id="ARBA00022670"/>
    </source>
</evidence>
<evidence type="ECO:0000256" key="4">
    <source>
        <dbReference type="ARBA" id="ARBA00022801"/>
    </source>
</evidence>
<dbReference type="OrthoDB" id="534666at2759"/>
<dbReference type="Pfam" id="PF01432">
    <property type="entry name" value="Peptidase_M3"/>
    <property type="match status" value="1"/>
</dbReference>
<evidence type="ECO:0000256" key="5">
    <source>
        <dbReference type="ARBA" id="ARBA00022833"/>
    </source>
</evidence>
<evidence type="ECO:0000256" key="1">
    <source>
        <dbReference type="ARBA" id="ARBA00006040"/>
    </source>
</evidence>
<dbReference type="PANTHER" id="PTHR11804">
    <property type="entry name" value="PROTEASE M3 THIMET OLIGOPEPTIDASE-RELATED"/>
    <property type="match status" value="1"/>
</dbReference>
<dbReference type="SUPFAM" id="SSF55486">
    <property type="entry name" value="Metalloproteases ('zincins'), catalytic domain"/>
    <property type="match status" value="1"/>
</dbReference>
<comment type="similarity">
    <text evidence="1 7">Belongs to the peptidase M3 family.</text>
</comment>
<dbReference type="InterPro" id="IPR045090">
    <property type="entry name" value="Pept_M3A_M3B"/>
</dbReference>
<reference evidence="9 10" key="1">
    <citation type="submission" date="2020-08" db="EMBL/GenBank/DDBJ databases">
        <title>Aphidius gifuensis genome sequencing and assembly.</title>
        <authorList>
            <person name="Du Z."/>
        </authorList>
    </citation>
    <scope>NUCLEOTIDE SEQUENCE [LARGE SCALE GENOMIC DNA]</scope>
    <source>
        <strain evidence="9">YNYX2018</strain>
        <tissue evidence="9">Adults</tissue>
    </source>
</reference>
<keyword evidence="2 7" id="KW-0645">Protease</keyword>
<protein>
    <recommendedName>
        <fullName evidence="8">Peptidase M3A/M3B catalytic domain-containing protein</fullName>
    </recommendedName>
</protein>
<keyword evidence="6 7" id="KW-0482">Metalloprotease</keyword>
<keyword evidence="4 7" id="KW-0378">Hydrolase</keyword>
<dbReference type="GO" id="GO:0046872">
    <property type="term" value="F:metal ion binding"/>
    <property type="evidence" value="ECO:0007669"/>
    <property type="project" value="UniProtKB-UniRule"/>
</dbReference>
<accession>A0A835CR26</accession>
<comment type="cofactor">
    <cofactor evidence="7">
        <name>Zn(2+)</name>
        <dbReference type="ChEBI" id="CHEBI:29105"/>
    </cofactor>
    <text evidence="7">Binds 1 zinc ion.</text>
</comment>
<dbReference type="InterPro" id="IPR024079">
    <property type="entry name" value="MetalloPept_cat_dom_sf"/>
</dbReference>
<name>A0A835CR26_APHGI</name>
<dbReference type="Gene3D" id="1.10.1370.10">
    <property type="entry name" value="Neurolysin, domain 3"/>
    <property type="match status" value="1"/>
</dbReference>
<dbReference type="Proteomes" id="UP000639338">
    <property type="component" value="Unassembled WGS sequence"/>
</dbReference>
<keyword evidence="3 7" id="KW-0479">Metal-binding</keyword>
<sequence>MSLLQCVGRVLKTRNNFMKRIINKRNYCIIPQKNYLDDNLLFEKNGQPKFELLSEKSLFIIEAQVNNYNKNIKIIEETINNNKNIDIVDGIIKPLEKLNLTIETTLGIIKTMYIGNKNLILNDNYKKIQEHMFKLNYLKYNNLSIYKIFNEYIENDYRYLNGEEKKIIKNYVLKSKLNGIEVENENKLKFVDTVEKIKNNINIFNEKIDILNSIFYDNNENNLTTIKNHIQPYSSVDIINFQDDKSKIILKPKIVSQLLENCSDRDVRMNIWNKYHNDPSTINNDKQSENIINVIEDIRVNRNEQAKILGYDSYSNMSVETKSAGNLHDIYEIMDSLLEKALPSQELELKKLHRFARKRGFIGELCQWDIDYWMNKRRQSKLNLFIDNKNESIEEYFTFPRVLNGLLNTIENLFNVKIIEGKNTNTWHCDVKFFDIFDLKYSSTNPIAHFYLDPYARIDKKINLTNGKLITIQNKSKFMNKKPLSSLIFNFKPPINNNIPSLLTIDDVKLLFHKFGSLLQHSLTTVQYSDHAGLTNIDLDAIELSGYFMENILYDSSVLKNINCHYKTNELLSSNVIESIQETRSFMAGYNLCKELFLSRLDLELHQIDKSSIEIMKLLYDKHFIIPQVINNKFFINTWHVMANKNNNYNGANYYSNLWSKIMADDIYKAIREIPIECVQERKDVIEEFKNTFLSLGGSVNANDIFYRFRTRDPTTCAIIENFRLTDGNNDDSSSDLSKIFDVYMFYSFGHTLGTVASTVGSTLEMI</sequence>
<gene>
    <name evidence="9" type="ORF">HCN44_005181</name>
</gene>
<dbReference type="GO" id="GO:0004222">
    <property type="term" value="F:metalloendopeptidase activity"/>
    <property type="evidence" value="ECO:0007669"/>
    <property type="project" value="InterPro"/>
</dbReference>
<evidence type="ECO:0000256" key="3">
    <source>
        <dbReference type="ARBA" id="ARBA00022723"/>
    </source>
</evidence>
<dbReference type="InterPro" id="IPR001567">
    <property type="entry name" value="Pept_M3A_M3B_dom"/>
</dbReference>
<feature type="domain" description="Peptidase M3A/M3B catalytic" evidence="8">
    <location>
        <begin position="259"/>
        <end position="724"/>
    </location>
</feature>
<evidence type="ECO:0000313" key="9">
    <source>
        <dbReference type="EMBL" id="KAF7992837.1"/>
    </source>
</evidence>
<evidence type="ECO:0000313" key="10">
    <source>
        <dbReference type="Proteomes" id="UP000639338"/>
    </source>
</evidence>
<organism evidence="9 10">
    <name type="scientific">Aphidius gifuensis</name>
    <name type="common">Parasitoid wasp</name>
    <dbReference type="NCBI Taxonomy" id="684658"/>
    <lineage>
        <taxon>Eukaryota</taxon>
        <taxon>Metazoa</taxon>
        <taxon>Ecdysozoa</taxon>
        <taxon>Arthropoda</taxon>
        <taxon>Hexapoda</taxon>
        <taxon>Insecta</taxon>
        <taxon>Pterygota</taxon>
        <taxon>Neoptera</taxon>
        <taxon>Endopterygota</taxon>
        <taxon>Hymenoptera</taxon>
        <taxon>Apocrita</taxon>
        <taxon>Ichneumonoidea</taxon>
        <taxon>Braconidae</taxon>
        <taxon>Aphidiinae</taxon>
        <taxon>Aphidius</taxon>
    </lineage>
</organism>
<dbReference type="PANTHER" id="PTHR11804:SF83">
    <property type="entry name" value="LD37516P"/>
    <property type="match status" value="1"/>
</dbReference>
<evidence type="ECO:0000256" key="7">
    <source>
        <dbReference type="RuleBase" id="RU003435"/>
    </source>
</evidence>
<dbReference type="Gene3D" id="3.40.390.10">
    <property type="entry name" value="Collagenase (Catalytic Domain)"/>
    <property type="match status" value="1"/>
</dbReference>
<evidence type="ECO:0000256" key="6">
    <source>
        <dbReference type="ARBA" id="ARBA00023049"/>
    </source>
</evidence>
<evidence type="ECO:0000259" key="8">
    <source>
        <dbReference type="Pfam" id="PF01432"/>
    </source>
</evidence>
<comment type="caution">
    <text evidence="9">The sequence shown here is derived from an EMBL/GenBank/DDBJ whole genome shotgun (WGS) entry which is preliminary data.</text>
</comment>
<dbReference type="EMBL" id="JACMRX010000003">
    <property type="protein sequence ID" value="KAF7992837.1"/>
    <property type="molecule type" value="Genomic_DNA"/>
</dbReference>